<protein>
    <recommendedName>
        <fullName evidence="3">PAS domain-containing protein</fullName>
    </recommendedName>
</protein>
<evidence type="ECO:0000313" key="1">
    <source>
        <dbReference type="EMBL" id="QCO00492.1"/>
    </source>
</evidence>
<proteinExistence type="predicted"/>
<keyword evidence="1" id="KW-0614">Plasmid</keyword>
<gene>
    <name evidence="1" type="ORF">D3093_35185</name>
</gene>
<dbReference type="KEGG" id="aare:D3093_35185"/>
<accession>A0A4D8Q2I3</accession>
<evidence type="ECO:0000313" key="2">
    <source>
        <dbReference type="Proteomes" id="UP000298595"/>
    </source>
</evidence>
<evidence type="ECO:0008006" key="3">
    <source>
        <dbReference type="Google" id="ProtNLM"/>
    </source>
</evidence>
<dbReference type="AlphaFoldDB" id="A0A4D8Q2I3"/>
<sequence length="152" mass="16404">MVTATIHRQPVSVATDAQSTVCEMWRGSKAELPPSFAGDLAAAGLLRHCSFLSAERDGPLVFRRIADATVRALGTEWARQQLGKPNEDDPHSEYALQISDQYAEAIEGGEPVHNLVVLHGLPSPIVYSHMLIGWTSPEGQKALLSCVSCPSI</sequence>
<geneLocation type="plasmid" evidence="1 2">
    <name>p7</name>
</geneLocation>
<organism evidence="1 2">
    <name type="scientific">Azospirillum argentinense</name>
    <dbReference type="NCBI Taxonomy" id="2970906"/>
    <lineage>
        <taxon>Bacteria</taxon>
        <taxon>Pseudomonadati</taxon>
        <taxon>Pseudomonadota</taxon>
        <taxon>Alphaproteobacteria</taxon>
        <taxon>Rhodospirillales</taxon>
        <taxon>Azospirillaceae</taxon>
        <taxon>Azospirillum</taxon>
    </lineage>
</organism>
<dbReference type="EMBL" id="CP032328">
    <property type="protein sequence ID" value="QCO00492.1"/>
    <property type="molecule type" value="Genomic_DNA"/>
</dbReference>
<reference evidence="1 2" key="1">
    <citation type="submission" date="2018-09" db="EMBL/GenBank/DDBJ databases">
        <title>Whole genome based analysis of evolution and adaptive divergence in Indian and Brazilian strains of Azospirillum brasilense.</title>
        <authorList>
            <person name="Singh C."/>
            <person name="Tripathi A.K."/>
        </authorList>
    </citation>
    <scope>NUCLEOTIDE SEQUENCE [LARGE SCALE GENOMIC DNA]</scope>
    <source>
        <strain evidence="1 2">MTCC4035</strain>
        <plasmid evidence="1 2">p7</plasmid>
    </source>
</reference>
<name>A0A4D8Q2I3_9PROT</name>
<dbReference type="Proteomes" id="UP000298595">
    <property type="component" value="Plasmid p7"/>
</dbReference>